<dbReference type="SUPFAM" id="SSF53335">
    <property type="entry name" value="S-adenosyl-L-methionine-dependent methyltransferases"/>
    <property type="match status" value="1"/>
</dbReference>
<keyword evidence="2" id="KW-0489">Methyltransferase</keyword>
<dbReference type="EMBL" id="FXTJ01000013">
    <property type="protein sequence ID" value="SMO98530.1"/>
    <property type="molecule type" value="Genomic_DNA"/>
</dbReference>
<dbReference type="Pfam" id="PF05050">
    <property type="entry name" value="Methyltransf_21"/>
    <property type="match status" value="1"/>
</dbReference>
<keyword evidence="3" id="KW-1185">Reference proteome</keyword>
<dbReference type="GO" id="GO:0008168">
    <property type="term" value="F:methyltransferase activity"/>
    <property type="evidence" value="ECO:0007669"/>
    <property type="project" value="UniProtKB-KW"/>
</dbReference>
<dbReference type="Proteomes" id="UP000317484">
    <property type="component" value="Unassembled WGS sequence"/>
</dbReference>
<dbReference type="InterPro" id="IPR052514">
    <property type="entry name" value="SAM-dependent_MTase"/>
</dbReference>
<evidence type="ECO:0000313" key="3">
    <source>
        <dbReference type="Proteomes" id="UP000317484"/>
    </source>
</evidence>
<dbReference type="PANTHER" id="PTHR34203">
    <property type="entry name" value="METHYLTRANSFERASE, FKBM FAMILY PROTEIN"/>
    <property type="match status" value="1"/>
</dbReference>
<keyword evidence="2" id="KW-0808">Transferase</keyword>
<dbReference type="InterPro" id="IPR029063">
    <property type="entry name" value="SAM-dependent_MTases_sf"/>
</dbReference>
<reference evidence="2 3" key="1">
    <citation type="submission" date="2017-05" db="EMBL/GenBank/DDBJ databases">
        <authorList>
            <person name="Varghese N."/>
            <person name="Submissions S."/>
        </authorList>
    </citation>
    <scope>NUCLEOTIDE SEQUENCE [LARGE SCALE GENOMIC DNA]</scope>
    <source>
        <strain evidence="2 3">DSM 46834</strain>
    </source>
</reference>
<sequence length="267" mass="28602">MLARIRYSARLARRIARCSELPAASRRSLLRMLLVATAGLVRGYRSVPVPGGRLFVGRQSSLIDITTIVDVWEGAMFPARCAGRVVVDVGAHKGYFSSWALSHGATAVLSYEPQSENVTALQLGHDSHDAASSWLVQAAAVGAESGRATLYLSGESWGHSLHRHMADTVRSEQVDVVTLESALSRADALRPGAEVVLKLNVEGAAGDILFAAPPEALTSVVEVHLDHEPGSPHSADSILQHLADAGLSDVQVHLGRLYRITRPLQAR</sequence>
<feature type="domain" description="Methyltransferase FkbM" evidence="1">
    <location>
        <begin position="88"/>
        <end position="246"/>
    </location>
</feature>
<evidence type="ECO:0000313" key="2">
    <source>
        <dbReference type="EMBL" id="SMO98530.1"/>
    </source>
</evidence>
<organism evidence="2 3">
    <name type="scientific">Geodermatophilus aquaeductus</name>
    <dbReference type="NCBI Taxonomy" id="1564161"/>
    <lineage>
        <taxon>Bacteria</taxon>
        <taxon>Bacillati</taxon>
        <taxon>Actinomycetota</taxon>
        <taxon>Actinomycetes</taxon>
        <taxon>Geodermatophilales</taxon>
        <taxon>Geodermatophilaceae</taxon>
        <taxon>Geodermatophilus</taxon>
    </lineage>
</organism>
<accession>A0A521FSM6</accession>
<proteinExistence type="predicted"/>
<dbReference type="PANTHER" id="PTHR34203:SF13">
    <property type="entry name" value="EXPRESSED PROTEIN"/>
    <property type="match status" value="1"/>
</dbReference>
<dbReference type="NCBIfam" id="TIGR01444">
    <property type="entry name" value="fkbM_fam"/>
    <property type="match status" value="1"/>
</dbReference>
<dbReference type="InterPro" id="IPR006342">
    <property type="entry name" value="FkbM_mtfrase"/>
</dbReference>
<dbReference type="AlphaFoldDB" id="A0A521FSM6"/>
<gene>
    <name evidence="2" type="ORF">SAMN06273567_113103</name>
</gene>
<evidence type="ECO:0000259" key="1">
    <source>
        <dbReference type="Pfam" id="PF05050"/>
    </source>
</evidence>
<protein>
    <submittedName>
        <fullName evidence="2">Methyltransferase, FkbM family</fullName>
    </submittedName>
</protein>
<dbReference type="GO" id="GO:0032259">
    <property type="term" value="P:methylation"/>
    <property type="evidence" value="ECO:0007669"/>
    <property type="project" value="UniProtKB-KW"/>
</dbReference>
<dbReference type="Gene3D" id="3.40.50.150">
    <property type="entry name" value="Vaccinia Virus protein VP39"/>
    <property type="match status" value="1"/>
</dbReference>
<name>A0A521FSM6_9ACTN</name>